<dbReference type="PANTHER" id="PTHR11705">
    <property type="entry name" value="PROTEASE FAMILY M14 CARBOXYPEPTIDASE A,B"/>
    <property type="match status" value="1"/>
</dbReference>
<evidence type="ECO:0000256" key="7">
    <source>
        <dbReference type="SAM" id="SignalP"/>
    </source>
</evidence>
<sequence length="853" mass="92092">MLHRIPVARRIATALLAVAALATLAREGSAQAPPSPADVLGWQMGEQFTDVASAYRYFDALAAASDLVSVEPYGASWEGRALVQAVVASPRHRARLDEILAANRELADPDTPVERAEQIIASNPAVVYFTYGVHGNESSSTEAALWTAWDLASGAPEVAGVLDSVVVVMDPVANPDGRNRYVDFYKSARGVVPNPNPATREHREPWPGGRTNHYLFDLNRDWTWMSQVETRARLATWERWTPQVHVDFHEMSPNSSYFFFPPATPINPIYPEHVARWAKRIGDGNAAAFDRQGWLYFTEESYDLFYPGYGDSWPSLLGAIGMTYEQAGGGSAGLAYERLDGSILTLEQRARQHRTTGQATLRTVMEGRSDLLAGFAEFHRTVDEGLPDILLVPSQGEGPRADGRLRALLGHLDAQGIRYEQAAEGFGAQATPHPGWAVRDRFPAGTIRVPARQPRGRLALTLLQAETVLDATYSYDISAWSLPFGYGVEAHAVNDVSGGAWREGAPSWPAASTVSSAEPYGVLIRPGFDRWPGLAAFLAEGGRGRVLADTFRIDDTLYPQGTFFLPRAMNDGLVARLRDAGLESVAEEVHTGITTTGPDLGTGGAGTLALPRIVLLGGEGTSSGSFGAHRYFLDHRLGLPYDQVAPEDLGSVALDDVDVVIVPEGGGVTRALGDAGMERLEAWVRGGGTVVAVGSGASAIGSMGGVEVRRSAGPEEGERIGRALRTLAERQLERWESQTPGTILEVVMDPGHPLAFGAGTQSRSERSFVLSTGTGFEPDESFESAAWFSEEAEGLSGVIGEATVDRLRRSSWLVERGLGRGSLILFADDPLFRIMWYSGFQLYSNAVLLGPAF</sequence>
<dbReference type="RefSeq" id="WP_405284601.1">
    <property type="nucleotide sequence ID" value="NZ_CP144380.1"/>
</dbReference>
<evidence type="ECO:0000313" key="10">
    <source>
        <dbReference type="Proteomes" id="UP001484239"/>
    </source>
</evidence>
<dbReference type="EMBL" id="JBBHLI010000002">
    <property type="protein sequence ID" value="MEK9500577.1"/>
    <property type="molecule type" value="Genomic_DNA"/>
</dbReference>
<comment type="caution">
    <text evidence="9">The sequence shown here is derived from an EMBL/GenBank/DDBJ whole genome shotgun (WGS) entry which is preliminary data.</text>
</comment>
<keyword evidence="5" id="KW-0862">Zinc</keyword>
<organism evidence="9 10">
    <name type="scientific">Gaopeijia maritima</name>
    <dbReference type="NCBI Taxonomy" id="3119007"/>
    <lineage>
        <taxon>Bacteria</taxon>
        <taxon>Pseudomonadati</taxon>
        <taxon>Gemmatimonadota</taxon>
        <taxon>Longimicrobiia</taxon>
        <taxon>Gaopeijiales</taxon>
        <taxon>Gaopeijiaceae</taxon>
        <taxon>Gaopeijia</taxon>
    </lineage>
</organism>
<dbReference type="InterPro" id="IPR000834">
    <property type="entry name" value="Peptidase_M14"/>
</dbReference>
<evidence type="ECO:0000256" key="3">
    <source>
        <dbReference type="ARBA" id="ARBA00022670"/>
    </source>
</evidence>
<keyword evidence="10" id="KW-1185">Reference proteome</keyword>
<keyword evidence="3" id="KW-0645">Protease</keyword>
<reference evidence="9 10" key="1">
    <citation type="submission" date="2024-02" db="EMBL/GenBank/DDBJ databases">
        <title>A novel Gemmatimonadota bacterium.</title>
        <authorList>
            <person name="Du Z.-J."/>
            <person name="Ye Y.-Q."/>
        </authorList>
    </citation>
    <scope>NUCLEOTIDE SEQUENCE [LARGE SCALE GENOMIC DNA]</scope>
    <source>
        <strain evidence="9 10">DH-20</strain>
    </source>
</reference>
<dbReference type="InterPro" id="IPR029062">
    <property type="entry name" value="Class_I_gatase-like"/>
</dbReference>
<gene>
    <name evidence="9" type="ORF">WI372_06280</name>
</gene>
<dbReference type="CDD" id="cd03143">
    <property type="entry name" value="A4_beta-galactosidase_middle_domain"/>
    <property type="match status" value="1"/>
</dbReference>
<dbReference type="CDD" id="cd06238">
    <property type="entry name" value="M14-like"/>
    <property type="match status" value="1"/>
</dbReference>
<dbReference type="SUPFAM" id="SSF52317">
    <property type="entry name" value="Class I glutamine amidotransferase-like"/>
    <property type="match status" value="1"/>
</dbReference>
<protein>
    <submittedName>
        <fullName evidence="9">M14 family metallopeptidase</fullName>
    </submittedName>
</protein>
<evidence type="ECO:0000313" key="9">
    <source>
        <dbReference type="EMBL" id="MEK9500577.1"/>
    </source>
</evidence>
<keyword evidence="7" id="KW-0732">Signal</keyword>
<comment type="similarity">
    <text evidence="2">Belongs to the peptidase M14 family.</text>
</comment>
<evidence type="ECO:0000256" key="5">
    <source>
        <dbReference type="ARBA" id="ARBA00022833"/>
    </source>
</evidence>
<proteinExistence type="inferred from homology"/>
<dbReference type="Gene3D" id="3.40.50.880">
    <property type="match status" value="1"/>
</dbReference>
<evidence type="ECO:0000256" key="4">
    <source>
        <dbReference type="ARBA" id="ARBA00022801"/>
    </source>
</evidence>
<feature type="signal peptide" evidence="7">
    <location>
        <begin position="1"/>
        <end position="25"/>
    </location>
</feature>
<dbReference type="PANTHER" id="PTHR11705:SF143">
    <property type="entry name" value="SLL0236 PROTEIN"/>
    <property type="match status" value="1"/>
</dbReference>
<name>A0ABU9E775_9BACT</name>
<evidence type="ECO:0000256" key="1">
    <source>
        <dbReference type="ARBA" id="ARBA00001947"/>
    </source>
</evidence>
<feature type="domain" description="Peptidase M14" evidence="8">
    <location>
        <begin position="55"/>
        <end position="226"/>
    </location>
</feature>
<comment type="cofactor">
    <cofactor evidence="1">
        <name>Zn(2+)</name>
        <dbReference type="ChEBI" id="CHEBI:29105"/>
    </cofactor>
</comment>
<accession>A0ABU9E775</accession>
<dbReference type="Gene3D" id="3.40.630.10">
    <property type="entry name" value="Zn peptidases"/>
    <property type="match status" value="1"/>
</dbReference>
<evidence type="ECO:0000259" key="8">
    <source>
        <dbReference type="Pfam" id="PF00246"/>
    </source>
</evidence>
<dbReference type="Pfam" id="PF00246">
    <property type="entry name" value="Peptidase_M14"/>
    <property type="match status" value="1"/>
</dbReference>
<dbReference type="SUPFAM" id="SSF53187">
    <property type="entry name" value="Zn-dependent exopeptidases"/>
    <property type="match status" value="1"/>
</dbReference>
<keyword evidence="4" id="KW-0378">Hydrolase</keyword>
<dbReference type="Proteomes" id="UP001484239">
    <property type="component" value="Unassembled WGS sequence"/>
</dbReference>
<evidence type="ECO:0000256" key="2">
    <source>
        <dbReference type="ARBA" id="ARBA00005988"/>
    </source>
</evidence>
<evidence type="ECO:0000256" key="6">
    <source>
        <dbReference type="ARBA" id="ARBA00023049"/>
    </source>
</evidence>
<feature type="chain" id="PRO_5046552841" evidence="7">
    <location>
        <begin position="26"/>
        <end position="853"/>
    </location>
</feature>
<keyword evidence="6" id="KW-0482">Metalloprotease</keyword>